<evidence type="ECO:0000256" key="4">
    <source>
        <dbReference type="ARBA" id="ARBA00023002"/>
    </source>
</evidence>
<gene>
    <name evidence="6" type="ORF">GCM10011339_04290</name>
</gene>
<dbReference type="InterPro" id="IPR017741">
    <property type="entry name" value="FAD-dependent_OxRdtase_HpnW"/>
</dbReference>
<dbReference type="SUPFAM" id="SSF51905">
    <property type="entry name" value="FAD/NAD(P)-binding domain"/>
    <property type="match status" value="1"/>
</dbReference>
<evidence type="ECO:0000256" key="3">
    <source>
        <dbReference type="ARBA" id="ARBA00022630"/>
    </source>
</evidence>
<dbReference type="RefSeq" id="WP_137402341.1">
    <property type="nucleotide sequence ID" value="NZ_BMIU01000001.1"/>
</dbReference>
<evidence type="ECO:0000313" key="7">
    <source>
        <dbReference type="Proteomes" id="UP000647339"/>
    </source>
</evidence>
<name>A0ABQ1UJ84_9BACT</name>
<evidence type="ECO:0000259" key="5">
    <source>
        <dbReference type="Pfam" id="PF01266"/>
    </source>
</evidence>
<dbReference type="Gene3D" id="3.50.50.60">
    <property type="entry name" value="FAD/NAD(P)-binding domain"/>
    <property type="match status" value="1"/>
</dbReference>
<evidence type="ECO:0000256" key="1">
    <source>
        <dbReference type="ARBA" id="ARBA00001974"/>
    </source>
</evidence>
<dbReference type="PANTHER" id="PTHR13847">
    <property type="entry name" value="SARCOSINE DEHYDROGENASE-RELATED"/>
    <property type="match status" value="1"/>
</dbReference>
<proteinExistence type="inferred from homology"/>
<accession>A0ABQ1UJ84</accession>
<dbReference type="NCBIfam" id="TIGR03364">
    <property type="entry name" value="HpnW_proposed"/>
    <property type="match status" value="1"/>
</dbReference>
<evidence type="ECO:0000256" key="2">
    <source>
        <dbReference type="ARBA" id="ARBA00009410"/>
    </source>
</evidence>
<comment type="caution">
    <text evidence="6">The sequence shown here is derived from an EMBL/GenBank/DDBJ whole genome shotgun (WGS) entry which is preliminary data.</text>
</comment>
<reference evidence="7" key="1">
    <citation type="journal article" date="2019" name="Int. J. Syst. Evol. Microbiol.">
        <title>The Global Catalogue of Microorganisms (GCM) 10K type strain sequencing project: providing services to taxonomists for standard genome sequencing and annotation.</title>
        <authorList>
            <consortium name="The Broad Institute Genomics Platform"/>
            <consortium name="The Broad Institute Genome Sequencing Center for Infectious Disease"/>
            <person name="Wu L."/>
            <person name="Ma J."/>
        </authorList>
    </citation>
    <scope>NUCLEOTIDE SEQUENCE [LARGE SCALE GENOMIC DNA]</scope>
    <source>
        <strain evidence="7">CGMCC 1.15407</strain>
    </source>
</reference>
<evidence type="ECO:0000313" key="6">
    <source>
        <dbReference type="EMBL" id="GGF19393.1"/>
    </source>
</evidence>
<sequence length="385" mass="43208">MFDLIVIGGGVLGTFHAYHALEAGLKVALIEKDKAPQDATTRNFGQVVPSGMNSKWQNYGRESLSIYKNLQTQFDISVRQNGTIYLASDEEEMQLIEELHDINIQNGYTSEMLTKQTCLHHYPGLKSSYAKGGLYFPDEVTVEPRIMIHRLLDFLKTEKNLEIHTGKTVKSCEHTGNTVNVDTACGSTLKGSKVIICNGREFKILYPALFAQSDLQVSKLQMMQTKPQGTGYSLPGSVLTGLSIRRYEAFSECPSFSVIKSREAQDSPEKKWGIHILFKQAKDGSVILGDSHQYAEAKDIDDLGYDLDMEIDDYMVRKAKEIFRLPNYEIAHRWYGMYSQCKTKDLFQTTINDHIHIVTGIGGKGMTGSAGYAKENIQNLFNLTT</sequence>
<dbReference type="InterPro" id="IPR006076">
    <property type="entry name" value="FAD-dep_OxRdtase"/>
</dbReference>
<dbReference type="Proteomes" id="UP000647339">
    <property type="component" value="Unassembled WGS sequence"/>
</dbReference>
<feature type="domain" description="FAD dependent oxidoreductase" evidence="5">
    <location>
        <begin position="3"/>
        <end position="374"/>
    </location>
</feature>
<dbReference type="Pfam" id="PF01266">
    <property type="entry name" value="DAO"/>
    <property type="match status" value="1"/>
</dbReference>
<organism evidence="6 7">
    <name type="scientific">Echinicola rosea</name>
    <dbReference type="NCBI Taxonomy" id="1807691"/>
    <lineage>
        <taxon>Bacteria</taxon>
        <taxon>Pseudomonadati</taxon>
        <taxon>Bacteroidota</taxon>
        <taxon>Cytophagia</taxon>
        <taxon>Cytophagales</taxon>
        <taxon>Cyclobacteriaceae</taxon>
        <taxon>Echinicola</taxon>
    </lineage>
</organism>
<protein>
    <submittedName>
        <fullName evidence="6">Oxidase</fullName>
    </submittedName>
</protein>
<keyword evidence="3" id="KW-0285">Flavoprotein</keyword>
<comment type="cofactor">
    <cofactor evidence="1">
        <name>FAD</name>
        <dbReference type="ChEBI" id="CHEBI:57692"/>
    </cofactor>
</comment>
<keyword evidence="4" id="KW-0560">Oxidoreductase</keyword>
<dbReference type="InterPro" id="IPR036188">
    <property type="entry name" value="FAD/NAD-bd_sf"/>
</dbReference>
<comment type="similarity">
    <text evidence="2">Belongs to the DadA oxidoreductase family.</text>
</comment>
<keyword evidence="7" id="KW-1185">Reference proteome</keyword>
<dbReference type="Gene3D" id="3.30.9.10">
    <property type="entry name" value="D-Amino Acid Oxidase, subunit A, domain 2"/>
    <property type="match status" value="1"/>
</dbReference>
<dbReference type="EMBL" id="BMIU01000001">
    <property type="protein sequence ID" value="GGF19393.1"/>
    <property type="molecule type" value="Genomic_DNA"/>
</dbReference>
<dbReference type="PANTHER" id="PTHR13847:SF286">
    <property type="entry name" value="D-AMINO ACID DEHYDROGENASE"/>
    <property type="match status" value="1"/>
</dbReference>